<dbReference type="AlphaFoldDB" id="A0A1Q9DQ21"/>
<gene>
    <name evidence="2" type="ORF">AK812_SmicGene20409</name>
</gene>
<organism evidence="2 3">
    <name type="scientific">Symbiodinium microadriaticum</name>
    <name type="common">Dinoflagellate</name>
    <name type="synonym">Zooxanthella microadriatica</name>
    <dbReference type="NCBI Taxonomy" id="2951"/>
    <lineage>
        <taxon>Eukaryota</taxon>
        <taxon>Sar</taxon>
        <taxon>Alveolata</taxon>
        <taxon>Dinophyceae</taxon>
        <taxon>Suessiales</taxon>
        <taxon>Symbiodiniaceae</taxon>
        <taxon>Symbiodinium</taxon>
    </lineage>
</organism>
<name>A0A1Q9DQ21_SYMMI</name>
<evidence type="ECO:0000313" key="2">
    <source>
        <dbReference type="EMBL" id="OLP97276.1"/>
    </source>
</evidence>
<dbReference type="Proteomes" id="UP000186817">
    <property type="component" value="Unassembled WGS sequence"/>
</dbReference>
<accession>A0A1Q9DQ21</accession>
<evidence type="ECO:0000256" key="1">
    <source>
        <dbReference type="SAM" id="Phobius"/>
    </source>
</evidence>
<sequence length="115" mass="12508">MASASFATPHLLTIPELEDEASLPIRPPPGLEDLAPASVKRLYEDSDAMSTFVGTEAGSLASMSTSGYSNSPRESLHLLQDLCNFREALMCRMQNRHLIIIIIIIIIIITSQGPV</sequence>
<keyword evidence="1" id="KW-0812">Transmembrane</keyword>
<protein>
    <submittedName>
        <fullName evidence="2">Uncharacterized protein</fullName>
    </submittedName>
</protein>
<evidence type="ECO:0000313" key="3">
    <source>
        <dbReference type="Proteomes" id="UP000186817"/>
    </source>
</evidence>
<reference evidence="2 3" key="1">
    <citation type="submission" date="2016-02" db="EMBL/GenBank/DDBJ databases">
        <title>Genome analysis of coral dinoflagellate symbionts highlights evolutionary adaptations to a symbiotic lifestyle.</title>
        <authorList>
            <person name="Aranda M."/>
            <person name="Li Y."/>
            <person name="Liew Y.J."/>
            <person name="Baumgarten S."/>
            <person name="Simakov O."/>
            <person name="Wilson M."/>
            <person name="Piel J."/>
            <person name="Ashoor H."/>
            <person name="Bougouffa S."/>
            <person name="Bajic V.B."/>
            <person name="Ryu T."/>
            <person name="Ravasi T."/>
            <person name="Bayer T."/>
            <person name="Micklem G."/>
            <person name="Kim H."/>
            <person name="Bhak J."/>
            <person name="Lajeunesse T.C."/>
            <person name="Voolstra C.R."/>
        </authorList>
    </citation>
    <scope>NUCLEOTIDE SEQUENCE [LARGE SCALE GENOMIC DNA]</scope>
    <source>
        <strain evidence="2 3">CCMP2467</strain>
    </source>
</reference>
<feature type="transmembrane region" description="Helical" evidence="1">
    <location>
        <begin position="96"/>
        <end position="113"/>
    </location>
</feature>
<keyword evidence="1" id="KW-1133">Transmembrane helix</keyword>
<keyword evidence="3" id="KW-1185">Reference proteome</keyword>
<dbReference type="EMBL" id="LSRX01000440">
    <property type="protein sequence ID" value="OLP97276.1"/>
    <property type="molecule type" value="Genomic_DNA"/>
</dbReference>
<proteinExistence type="predicted"/>
<keyword evidence="1" id="KW-0472">Membrane</keyword>
<comment type="caution">
    <text evidence="2">The sequence shown here is derived from an EMBL/GenBank/DDBJ whole genome shotgun (WGS) entry which is preliminary data.</text>
</comment>